<keyword evidence="6" id="KW-1185">Reference proteome</keyword>
<feature type="compositionally biased region" description="Low complexity" evidence="3">
    <location>
        <begin position="149"/>
        <end position="170"/>
    </location>
</feature>
<dbReference type="Proteomes" id="UP000664859">
    <property type="component" value="Unassembled WGS sequence"/>
</dbReference>
<name>A0A836CAE4_9STRA</name>
<evidence type="ECO:0000256" key="2">
    <source>
        <dbReference type="PROSITE-ProRule" id="PRU00332"/>
    </source>
</evidence>
<dbReference type="CDD" id="cd07323">
    <property type="entry name" value="LAM"/>
    <property type="match status" value="1"/>
</dbReference>
<comment type="caution">
    <text evidence="5">The sequence shown here is derived from an EMBL/GenBank/DDBJ whole genome shotgun (WGS) entry which is preliminary data.</text>
</comment>
<dbReference type="OrthoDB" id="340227at2759"/>
<dbReference type="PANTHER" id="PTHR22792">
    <property type="entry name" value="LUPUS LA PROTEIN-RELATED"/>
    <property type="match status" value="1"/>
</dbReference>
<feature type="compositionally biased region" description="Acidic residues" evidence="3">
    <location>
        <begin position="222"/>
        <end position="235"/>
    </location>
</feature>
<dbReference type="EMBL" id="JAFCMP010000514">
    <property type="protein sequence ID" value="KAG5178479.1"/>
    <property type="molecule type" value="Genomic_DNA"/>
</dbReference>
<evidence type="ECO:0000313" key="5">
    <source>
        <dbReference type="EMBL" id="KAG5178479.1"/>
    </source>
</evidence>
<feature type="region of interest" description="Disordered" evidence="3">
    <location>
        <begin position="120"/>
        <end position="263"/>
    </location>
</feature>
<evidence type="ECO:0000256" key="1">
    <source>
        <dbReference type="ARBA" id="ARBA00022884"/>
    </source>
</evidence>
<dbReference type="Pfam" id="PF05383">
    <property type="entry name" value="La"/>
    <property type="match status" value="1"/>
</dbReference>
<evidence type="ECO:0000313" key="6">
    <source>
        <dbReference type="Proteomes" id="UP000664859"/>
    </source>
</evidence>
<dbReference type="PANTHER" id="PTHR22792:SF157">
    <property type="entry name" value="LA PROTEIN"/>
    <property type="match status" value="1"/>
</dbReference>
<dbReference type="InterPro" id="IPR006630">
    <property type="entry name" value="La_HTH"/>
</dbReference>
<dbReference type="SUPFAM" id="SSF46785">
    <property type="entry name" value="Winged helix' DNA-binding domain"/>
    <property type="match status" value="1"/>
</dbReference>
<feature type="compositionally biased region" description="Low complexity" evidence="3">
    <location>
        <begin position="191"/>
        <end position="207"/>
    </location>
</feature>
<feature type="domain" description="HTH La-type RNA-binding" evidence="4">
    <location>
        <begin position="4"/>
        <end position="95"/>
    </location>
</feature>
<keyword evidence="1 2" id="KW-0694">RNA-binding</keyword>
<reference evidence="5" key="1">
    <citation type="submission" date="2021-02" db="EMBL/GenBank/DDBJ databases">
        <title>First Annotated Genome of the Yellow-green Alga Tribonema minus.</title>
        <authorList>
            <person name="Mahan K.M."/>
        </authorList>
    </citation>
    <scope>NUCLEOTIDE SEQUENCE</scope>
    <source>
        <strain evidence="5">UTEX B ZZ1240</strain>
    </source>
</reference>
<proteinExistence type="predicted"/>
<gene>
    <name evidence="5" type="ORF">JKP88DRAFT_328839</name>
</gene>
<feature type="compositionally biased region" description="Low complexity" evidence="3">
    <location>
        <begin position="236"/>
        <end position="263"/>
    </location>
</feature>
<dbReference type="InterPro" id="IPR045180">
    <property type="entry name" value="La_dom_prot"/>
</dbReference>
<accession>A0A836CAE4</accession>
<evidence type="ECO:0000259" key="4">
    <source>
        <dbReference type="PROSITE" id="PS50961"/>
    </source>
</evidence>
<evidence type="ECO:0000256" key="3">
    <source>
        <dbReference type="SAM" id="MobiDB-lite"/>
    </source>
</evidence>
<organism evidence="5 6">
    <name type="scientific">Tribonema minus</name>
    <dbReference type="NCBI Taxonomy" id="303371"/>
    <lineage>
        <taxon>Eukaryota</taxon>
        <taxon>Sar</taxon>
        <taxon>Stramenopiles</taxon>
        <taxon>Ochrophyta</taxon>
        <taxon>PX clade</taxon>
        <taxon>Xanthophyceae</taxon>
        <taxon>Tribonematales</taxon>
        <taxon>Tribonemataceae</taxon>
        <taxon>Tribonema</taxon>
    </lineage>
</organism>
<protein>
    <recommendedName>
        <fullName evidence="4">HTH La-type RNA-binding domain-containing protein</fullName>
    </recommendedName>
</protein>
<dbReference type="SMART" id="SM00715">
    <property type="entry name" value="LA"/>
    <property type="match status" value="1"/>
</dbReference>
<dbReference type="GO" id="GO:0003723">
    <property type="term" value="F:RNA binding"/>
    <property type="evidence" value="ECO:0007669"/>
    <property type="project" value="UniProtKB-UniRule"/>
</dbReference>
<dbReference type="InterPro" id="IPR036388">
    <property type="entry name" value="WH-like_DNA-bd_sf"/>
</dbReference>
<dbReference type="InterPro" id="IPR036390">
    <property type="entry name" value="WH_DNA-bd_sf"/>
</dbReference>
<dbReference type="PROSITE" id="PS50961">
    <property type="entry name" value="HTH_LA"/>
    <property type="match status" value="1"/>
</dbReference>
<dbReference type="Gene3D" id="1.10.10.10">
    <property type="entry name" value="Winged helix-like DNA-binding domain superfamily/Winged helix DNA-binding domain"/>
    <property type="match status" value="1"/>
</dbReference>
<dbReference type="AlphaFoldDB" id="A0A836CAE4"/>
<sequence>MTPAEAKKMAAEYAVKQMEWYFSVHNLCSDVFMRSYMDTEGYIPVAFVANFPGCASLGAEFTDILEALKSSEMLEFDEANETMRLREGWDMWILPNASGGLGVPRYIKLSEDEAAKIAAQQEAQAAAKSEEPSAEATMNGAAAVEEDASPAAPTAATEGGEEVTAAEPAPVETPPTDVPAEGATEGSSTVEPSAPEASADANAPAADLTDEQIAELEAVVLQDDEDDLPEDDETGVTDVTADAATAADQPAPAEAAAAGASSA</sequence>